<evidence type="ECO:0000256" key="1">
    <source>
        <dbReference type="ARBA" id="ARBA00023002"/>
    </source>
</evidence>
<dbReference type="PANTHER" id="PTHR10366:SF564">
    <property type="entry name" value="STEROL-4-ALPHA-CARBOXYLATE 3-DEHYDROGENASE, DECARBOXYLATING"/>
    <property type="match status" value="1"/>
</dbReference>
<dbReference type="InterPro" id="IPR050425">
    <property type="entry name" value="NAD(P)_dehydrat-like"/>
</dbReference>
<dbReference type="RefSeq" id="XP_023632238.1">
    <property type="nucleotide sequence ID" value="XM_023776470.1"/>
</dbReference>
<accession>A0A2D3VHI4</accession>
<dbReference type="InterPro" id="IPR001509">
    <property type="entry name" value="Epimerase_deHydtase"/>
</dbReference>
<evidence type="ECO:0000259" key="3">
    <source>
        <dbReference type="Pfam" id="PF01370"/>
    </source>
</evidence>
<dbReference type="PANTHER" id="PTHR10366">
    <property type="entry name" value="NAD DEPENDENT EPIMERASE/DEHYDRATASE"/>
    <property type="match status" value="1"/>
</dbReference>
<proteinExistence type="inferred from homology"/>
<evidence type="ECO:0000313" key="5">
    <source>
        <dbReference type="Proteomes" id="UP000225277"/>
    </source>
</evidence>
<comment type="similarity">
    <text evidence="2">Belongs to the NAD(P)-dependent epimerase/dehydratase family. Dihydroflavonol-4-reductase subfamily.</text>
</comment>
<evidence type="ECO:0000256" key="2">
    <source>
        <dbReference type="ARBA" id="ARBA00023445"/>
    </source>
</evidence>
<dbReference type="InterPro" id="IPR036291">
    <property type="entry name" value="NAD(P)-bd_dom_sf"/>
</dbReference>
<dbReference type="GeneID" id="35606274"/>
<protein>
    <recommendedName>
        <fullName evidence="3">NAD-dependent epimerase/dehydratase domain-containing protein</fullName>
    </recommendedName>
</protein>
<dbReference type="Pfam" id="PF01370">
    <property type="entry name" value="Epimerase"/>
    <property type="match status" value="1"/>
</dbReference>
<dbReference type="EMBL" id="FJUY01000028">
    <property type="protein sequence ID" value="CZT25515.1"/>
    <property type="molecule type" value="Genomic_DNA"/>
</dbReference>
<feature type="domain" description="NAD-dependent epimerase/dehydratase" evidence="3">
    <location>
        <begin position="10"/>
        <end position="119"/>
    </location>
</feature>
<dbReference type="Proteomes" id="UP000225277">
    <property type="component" value="Unassembled WGS sequence"/>
</dbReference>
<dbReference type="OrthoDB" id="2735536at2759"/>
<dbReference type="STRING" id="112498.A0A2D3VHI4"/>
<keyword evidence="1" id="KW-0560">Oxidoreductase</keyword>
<gene>
    <name evidence="4" type="ORF">RCC_11248</name>
</gene>
<keyword evidence="5" id="KW-1185">Reference proteome</keyword>
<dbReference type="GO" id="GO:0016616">
    <property type="term" value="F:oxidoreductase activity, acting on the CH-OH group of donors, NAD or NADP as acceptor"/>
    <property type="evidence" value="ECO:0007669"/>
    <property type="project" value="TreeGrafter"/>
</dbReference>
<dbReference type="Gene3D" id="3.40.50.720">
    <property type="entry name" value="NAD(P)-binding Rossmann-like Domain"/>
    <property type="match status" value="1"/>
</dbReference>
<evidence type="ECO:0000313" key="4">
    <source>
        <dbReference type="EMBL" id="CZT25515.1"/>
    </source>
</evidence>
<dbReference type="AlphaFoldDB" id="A0A2D3VHI4"/>
<organism evidence="4 5">
    <name type="scientific">Ramularia collo-cygni</name>
    <dbReference type="NCBI Taxonomy" id="112498"/>
    <lineage>
        <taxon>Eukaryota</taxon>
        <taxon>Fungi</taxon>
        <taxon>Dikarya</taxon>
        <taxon>Ascomycota</taxon>
        <taxon>Pezizomycotina</taxon>
        <taxon>Dothideomycetes</taxon>
        <taxon>Dothideomycetidae</taxon>
        <taxon>Mycosphaerellales</taxon>
        <taxon>Mycosphaerellaceae</taxon>
        <taxon>Ramularia</taxon>
    </lineage>
</organism>
<sequence length="121" mass="12964">MSTLNKGDIVLVTGVNGFIGSHVVEELIAAGFQVRGTSRTLAKAQYLVDYIEKKFGSGKIEIVEVPDMIQDGAYDAAVKGVSGIVHMASVLTFSTNADEVVGPSVKGAMRMCSSLRKRNQW</sequence>
<reference evidence="4 5" key="1">
    <citation type="submission" date="2016-03" db="EMBL/GenBank/DDBJ databases">
        <authorList>
            <person name="Ploux O."/>
        </authorList>
    </citation>
    <scope>NUCLEOTIDE SEQUENCE [LARGE SCALE GENOMIC DNA]</scope>
    <source>
        <strain evidence="4 5">URUG2</strain>
    </source>
</reference>
<dbReference type="SUPFAM" id="SSF51735">
    <property type="entry name" value="NAD(P)-binding Rossmann-fold domains"/>
    <property type="match status" value="1"/>
</dbReference>
<name>A0A2D3VHI4_9PEZI</name>